<organism evidence="1 2">
    <name type="scientific">Diversispora epigaea</name>
    <dbReference type="NCBI Taxonomy" id="1348612"/>
    <lineage>
        <taxon>Eukaryota</taxon>
        <taxon>Fungi</taxon>
        <taxon>Fungi incertae sedis</taxon>
        <taxon>Mucoromycota</taxon>
        <taxon>Glomeromycotina</taxon>
        <taxon>Glomeromycetes</taxon>
        <taxon>Diversisporales</taxon>
        <taxon>Diversisporaceae</taxon>
        <taxon>Diversispora</taxon>
    </lineage>
</organism>
<dbReference type="EMBL" id="PQFF01000021">
    <property type="protein sequence ID" value="RHZ88313.1"/>
    <property type="molecule type" value="Genomic_DNA"/>
</dbReference>
<gene>
    <name evidence="1" type="ORF">Glove_23g53</name>
</gene>
<protein>
    <submittedName>
        <fullName evidence="1">Uncharacterized protein</fullName>
    </submittedName>
</protein>
<reference evidence="1 2" key="1">
    <citation type="submission" date="2018-08" db="EMBL/GenBank/DDBJ databases">
        <title>Genome and evolution of the arbuscular mycorrhizal fungus Diversispora epigaea (formerly Glomus versiforme) and its bacterial endosymbionts.</title>
        <authorList>
            <person name="Sun X."/>
            <person name="Fei Z."/>
            <person name="Harrison M."/>
        </authorList>
    </citation>
    <scope>NUCLEOTIDE SEQUENCE [LARGE SCALE GENOMIC DNA]</scope>
    <source>
        <strain evidence="1 2">IT104</strain>
    </source>
</reference>
<accession>A0A397JTU3</accession>
<dbReference type="AlphaFoldDB" id="A0A397JTU3"/>
<sequence length="87" mass="10147">MRLVLKELFGINFPWPTFGKSIYCHMACVFVTEKATYGFDFCHVIIILFFFNINKIISLNVRFQQSLSNLNHNWMIVSTRVSILGVI</sequence>
<comment type="caution">
    <text evidence="1">The sequence shown here is derived from an EMBL/GenBank/DDBJ whole genome shotgun (WGS) entry which is preliminary data.</text>
</comment>
<evidence type="ECO:0000313" key="2">
    <source>
        <dbReference type="Proteomes" id="UP000266861"/>
    </source>
</evidence>
<name>A0A397JTU3_9GLOM</name>
<proteinExistence type="predicted"/>
<evidence type="ECO:0000313" key="1">
    <source>
        <dbReference type="EMBL" id="RHZ88313.1"/>
    </source>
</evidence>
<keyword evidence="2" id="KW-1185">Reference proteome</keyword>
<dbReference type="Proteomes" id="UP000266861">
    <property type="component" value="Unassembled WGS sequence"/>
</dbReference>